<dbReference type="Proteomes" id="UP000008177">
    <property type="component" value="Unplaced contigs"/>
</dbReference>
<dbReference type="InParanoid" id="G2YGJ2"/>
<proteinExistence type="predicted"/>
<reference evidence="2" key="1">
    <citation type="journal article" date="2011" name="PLoS Genet.">
        <title>Genomic analysis of the necrotrophic fungal pathogens Sclerotinia sclerotiorum and Botrytis cinerea.</title>
        <authorList>
            <person name="Amselem J."/>
            <person name="Cuomo C.A."/>
            <person name="van Kan J.A."/>
            <person name="Viaud M."/>
            <person name="Benito E.P."/>
            <person name="Couloux A."/>
            <person name="Coutinho P.M."/>
            <person name="de Vries R.P."/>
            <person name="Dyer P.S."/>
            <person name="Fillinger S."/>
            <person name="Fournier E."/>
            <person name="Gout L."/>
            <person name="Hahn M."/>
            <person name="Kohn L."/>
            <person name="Lapalu N."/>
            <person name="Plummer K.M."/>
            <person name="Pradier J.M."/>
            <person name="Quevillon E."/>
            <person name="Sharon A."/>
            <person name="Simon A."/>
            <person name="ten Have A."/>
            <person name="Tudzynski B."/>
            <person name="Tudzynski P."/>
            <person name="Wincker P."/>
            <person name="Andrew M."/>
            <person name="Anthouard V."/>
            <person name="Beever R.E."/>
            <person name="Beffa R."/>
            <person name="Benoit I."/>
            <person name="Bouzid O."/>
            <person name="Brault B."/>
            <person name="Chen Z."/>
            <person name="Choquer M."/>
            <person name="Collemare J."/>
            <person name="Cotton P."/>
            <person name="Danchin E.G."/>
            <person name="Da Silva C."/>
            <person name="Gautier A."/>
            <person name="Giraud C."/>
            <person name="Giraud T."/>
            <person name="Gonzalez C."/>
            <person name="Grossetete S."/>
            <person name="Guldener U."/>
            <person name="Henrissat B."/>
            <person name="Howlett B.J."/>
            <person name="Kodira C."/>
            <person name="Kretschmer M."/>
            <person name="Lappartient A."/>
            <person name="Leroch M."/>
            <person name="Levis C."/>
            <person name="Mauceli E."/>
            <person name="Neuveglise C."/>
            <person name="Oeser B."/>
            <person name="Pearson M."/>
            <person name="Poulain J."/>
            <person name="Poussereau N."/>
            <person name="Quesneville H."/>
            <person name="Rascle C."/>
            <person name="Schumacher J."/>
            <person name="Segurens B."/>
            <person name="Sexton A."/>
            <person name="Silva E."/>
            <person name="Sirven C."/>
            <person name="Soanes D.M."/>
            <person name="Talbot N.J."/>
            <person name="Templeton M."/>
            <person name="Yandava C."/>
            <person name="Yarden O."/>
            <person name="Zeng Q."/>
            <person name="Rollins J.A."/>
            <person name="Lebrun M.H."/>
            <person name="Dickman M."/>
        </authorList>
    </citation>
    <scope>NUCLEOTIDE SEQUENCE [LARGE SCALE GENOMIC DNA]</scope>
    <source>
        <strain evidence="2">T4</strain>
    </source>
</reference>
<gene>
    <name evidence="1" type="ORF">BofuT4_uP086690.1</name>
</gene>
<organism evidence="1 2">
    <name type="scientific">Botryotinia fuckeliana (strain T4)</name>
    <name type="common">Noble rot fungus</name>
    <name type="synonym">Botrytis cinerea</name>
    <dbReference type="NCBI Taxonomy" id="999810"/>
    <lineage>
        <taxon>Eukaryota</taxon>
        <taxon>Fungi</taxon>
        <taxon>Dikarya</taxon>
        <taxon>Ascomycota</taxon>
        <taxon>Pezizomycotina</taxon>
        <taxon>Leotiomycetes</taxon>
        <taxon>Helotiales</taxon>
        <taxon>Sclerotiniaceae</taxon>
        <taxon>Botrytis</taxon>
    </lineage>
</organism>
<evidence type="ECO:0000313" key="1">
    <source>
        <dbReference type="EMBL" id="CCD50890.1"/>
    </source>
</evidence>
<dbReference type="EMBL" id="FQ790330">
    <property type="protein sequence ID" value="CCD50890.1"/>
    <property type="molecule type" value="Genomic_DNA"/>
</dbReference>
<sequence>MYSTTTITTTTTTPIYRFHPNPNPNPFISNLSTSIIQQKYNTFTFSTIYHEQNQKHEYN</sequence>
<protein>
    <submittedName>
        <fullName evidence="1">Uncharacterized protein</fullName>
    </submittedName>
</protein>
<evidence type="ECO:0000313" key="2">
    <source>
        <dbReference type="Proteomes" id="UP000008177"/>
    </source>
</evidence>
<accession>G2YGJ2</accession>
<dbReference type="AlphaFoldDB" id="G2YGJ2"/>
<dbReference type="HOGENOM" id="CLU_2960495_0_0_1"/>
<name>G2YGJ2_BOTF4</name>